<evidence type="ECO:0000313" key="1">
    <source>
        <dbReference type="EMBL" id="GAG25589.1"/>
    </source>
</evidence>
<accession>X0W421</accession>
<dbReference type="AlphaFoldDB" id="X0W421"/>
<gene>
    <name evidence="1" type="ORF">S01H1_59191</name>
</gene>
<organism evidence="1">
    <name type="scientific">marine sediment metagenome</name>
    <dbReference type="NCBI Taxonomy" id="412755"/>
    <lineage>
        <taxon>unclassified sequences</taxon>
        <taxon>metagenomes</taxon>
        <taxon>ecological metagenomes</taxon>
    </lineage>
</organism>
<reference evidence="1" key="1">
    <citation type="journal article" date="2014" name="Front. Microbiol.">
        <title>High frequency of phylogenetically diverse reductive dehalogenase-homologous genes in deep subseafloor sedimentary metagenomes.</title>
        <authorList>
            <person name="Kawai M."/>
            <person name="Futagami T."/>
            <person name="Toyoda A."/>
            <person name="Takaki Y."/>
            <person name="Nishi S."/>
            <person name="Hori S."/>
            <person name="Arai W."/>
            <person name="Tsubouchi T."/>
            <person name="Morono Y."/>
            <person name="Uchiyama I."/>
            <person name="Ito T."/>
            <person name="Fujiyama A."/>
            <person name="Inagaki F."/>
            <person name="Takami H."/>
        </authorList>
    </citation>
    <scope>NUCLEOTIDE SEQUENCE</scope>
    <source>
        <strain evidence="1">Expedition CK06-06</strain>
    </source>
</reference>
<comment type="caution">
    <text evidence="1">The sequence shown here is derived from an EMBL/GenBank/DDBJ whole genome shotgun (WGS) entry which is preliminary data.</text>
</comment>
<protein>
    <submittedName>
        <fullName evidence="1">Uncharacterized protein</fullName>
    </submittedName>
</protein>
<proteinExistence type="predicted"/>
<sequence length="155" mass="17815">MTLLDDFITASKEIAVDLEMNENDVMIEHEEIPNIGLDYKAFSRNNAKEFNFSIWTDATEEDPATGVMTATVSISFEVGAPYYYSQKINFLKTHSDFLSRWVAWAVHNYRLQYKKVNLNALFSEIDIHIYSIPGYSRTTDREAVLLFNGILATQK</sequence>
<name>X0W421_9ZZZZ</name>
<dbReference type="EMBL" id="BARS01038703">
    <property type="protein sequence ID" value="GAG25589.1"/>
    <property type="molecule type" value="Genomic_DNA"/>
</dbReference>
<feature type="non-terminal residue" evidence="1">
    <location>
        <position position="155"/>
    </location>
</feature>